<evidence type="ECO:0000313" key="4">
    <source>
        <dbReference type="Proteomes" id="UP001152607"/>
    </source>
</evidence>
<evidence type="ECO:0000256" key="2">
    <source>
        <dbReference type="SAM" id="SignalP"/>
    </source>
</evidence>
<sequence length="485" mass="53071">MQIFSILAIYIFAASASPAVRSHPRKPLDHDSTLIQHHEPHAAGYTWRRRMYSRKRDYPPPNLPALKILDDGNRYGNVIIVNNCEEQLYLHSVGAWYVNGTSGDDDTTILAPNATHSEPYRVTCFDKKNGNWDCEAQNKLGGQGVSIKLSRNDKDWSNVAQIEYALGMNPENGDHFKRLYYDISFLDCGAPEDIFIKDSTAKTEQNQKKLDQCPGYKGGVSVMFDGDSNGTNCMPIWCDSDMQCPMVYMWDRTRPKEASFQCEREYRANMRVELCANRGQNRVDDRTIFDSYTATAAHEVISAFKSATRWGPNSAAEPTPAPNTETNVITTVTTTTITVTVTGSTPSSQTSNPTTTQSIRTLTATNTTTIMKPSSHADSTVLSSMADFTWPKSSSNSPSTSTESPPGTPSSQASQLKARSPPDYSVAPAPAPSASKPPSSSRSQNLVTTTPASGRKSSTKVITVNLSPTPLPTSETTLYTTVSAL</sequence>
<feature type="signal peptide" evidence="2">
    <location>
        <begin position="1"/>
        <end position="16"/>
    </location>
</feature>
<protein>
    <submittedName>
        <fullName evidence="3">Uncharacterized protein</fullName>
    </submittedName>
</protein>
<dbReference type="Proteomes" id="UP001152607">
    <property type="component" value="Unassembled WGS sequence"/>
</dbReference>
<feature type="compositionally biased region" description="Polar residues" evidence="1">
    <location>
        <begin position="444"/>
        <end position="465"/>
    </location>
</feature>
<evidence type="ECO:0000313" key="3">
    <source>
        <dbReference type="EMBL" id="CAI6335144.1"/>
    </source>
</evidence>
<dbReference type="OrthoDB" id="3773432at2759"/>
<keyword evidence="4" id="KW-1185">Reference proteome</keyword>
<organism evidence="3 4">
    <name type="scientific">Periconia digitata</name>
    <dbReference type="NCBI Taxonomy" id="1303443"/>
    <lineage>
        <taxon>Eukaryota</taxon>
        <taxon>Fungi</taxon>
        <taxon>Dikarya</taxon>
        <taxon>Ascomycota</taxon>
        <taxon>Pezizomycotina</taxon>
        <taxon>Dothideomycetes</taxon>
        <taxon>Pleosporomycetidae</taxon>
        <taxon>Pleosporales</taxon>
        <taxon>Massarineae</taxon>
        <taxon>Periconiaceae</taxon>
        <taxon>Periconia</taxon>
    </lineage>
</organism>
<name>A0A9W4UGY7_9PLEO</name>
<evidence type="ECO:0000256" key="1">
    <source>
        <dbReference type="SAM" id="MobiDB-lite"/>
    </source>
</evidence>
<accession>A0A9W4UGY7</accession>
<comment type="caution">
    <text evidence="3">The sequence shown here is derived from an EMBL/GenBank/DDBJ whole genome shotgun (WGS) entry which is preliminary data.</text>
</comment>
<dbReference type="EMBL" id="CAOQHR010000005">
    <property type="protein sequence ID" value="CAI6335144.1"/>
    <property type="molecule type" value="Genomic_DNA"/>
</dbReference>
<feature type="compositionally biased region" description="Low complexity" evidence="1">
    <location>
        <begin position="421"/>
        <end position="443"/>
    </location>
</feature>
<keyword evidence="2" id="KW-0732">Signal</keyword>
<feature type="compositionally biased region" description="Low complexity" evidence="1">
    <location>
        <begin position="389"/>
        <end position="411"/>
    </location>
</feature>
<dbReference type="AlphaFoldDB" id="A0A9W4UGY7"/>
<feature type="region of interest" description="Disordered" evidence="1">
    <location>
        <begin position="389"/>
        <end position="474"/>
    </location>
</feature>
<reference evidence="3" key="1">
    <citation type="submission" date="2023-01" db="EMBL/GenBank/DDBJ databases">
        <authorList>
            <person name="Van Ghelder C."/>
            <person name="Rancurel C."/>
        </authorList>
    </citation>
    <scope>NUCLEOTIDE SEQUENCE</scope>
    <source>
        <strain evidence="3">CNCM I-4278</strain>
    </source>
</reference>
<feature type="chain" id="PRO_5040914691" evidence="2">
    <location>
        <begin position="17"/>
        <end position="485"/>
    </location>
</feature>
<gene>
    <name evidence="3" type="ORF">PDIGIT_LOCUS8221</name>
</gene>
<proteinExistence type="predicted"/>